<dbReference type="InterPro" id="IPR033900">
    <property type="entry name" value="Gram_neg_porin_domain"/>
</dbReference>
<comment type="subunit">
    <text evidence="2">Homotrimer.</text>
</comment>
<dbReference type="OrthoDB" id="5289162at2"/>
<feature type="domain" description="Porin" evidence="12">
    <location>
        <begin position="12"/>
        <end position="338"/>
    </location>
</feature>
<evidence type="ECO:0000313" key="13">
    <source>
        <dbReference type="EMBL" id="SFL92089.1"/>
    </source>
</evidence>
<evidence type="ECO:0000256" key="9">
    <source>
        <dbReference type="ARBA" id="ARBA00023136"/>
    </source>
</evidence>
<evidence type="ECO:0000256" key="2">
    <source>
        <dbReference type="ARBA" id="ARBA00011233"/>
    </source>
</evidence>
<dbReference type="RefSeq" id="WP_093387126.1">
    <property type="nucleotide sequence ID" value="NZ_FOTW01000009.1"/>
</dbReference>
<dbReference type="PANTHER" id="PTHR34501:SF9">
    <property type="entry name" value="MAJOR OUTER MEMBRANE PROTEIN P.IA"/>
    <property type="match status" value="1"/>
</dbReference>
<accession>A0A1I4LMC8</accession>
<evidence type="ECO:0000256" key="7">
    <source>
        <dbReference type="ARBA" id="ARBA00023065"/>
    </source>
</evidence>
<keyword evidence="5" id="KW-0812">Transmembrane</keyword>
<dbReference type="CDD" id="cd00342">
    <property type="entry name" value="gram_neg_porins"/>
    <property type="match status" value="1"/>
</dbReference>
<dbReference type="GO" id="GO:0015288">
    <property type="term" value="F:porin activity"/>
    <property type="evidence" value="ECO:0007669"/>
    <property type="project" value="UniProtKB-KW"/>
</dbReference>
<dbReference type="Pfam" id="PF13609">
    <property type="entry name" value="Porin_4"/>
    <property type="match status" value="1"/>
</dbReference>
<reference evidence="13 14" key="1">
    <citation type="submission" date="2016-10" db="EMBL/GenBank/DDBJ databases">
        <authorList>
            <person name="de Groot N.N."/>
        </authorList>
    </citation>
    <scope>NUCLEOTIDE SEQUENCE [LARGE SCALE GENOMIC DNA]</scope>
    <source>
        <strain evidence="13 14">ATCC 43154</strain>
    </source>
</reference>
<evidence type="ECO:0000256" key="6">
    <source>
        <dbReference type="ARBA" id="ARBA00022729"/>
    </source>
</evidence>
<keyword evidence="14" id="KW-1185">Reference proteome</keyword>
<evidence type="ECO:0000256" key="4">
    <source>
        <dbReference type="ARBA" id="ARBA00022452"/>
    </source>
</evidence>
<keyword evidence="10" id="KW-0998">Cell outer membrane</keyword>
<dbReference type="Proteomes" id="UP000199470">
    <property type="component" value="Unassembled WGS sequence"/>
</dbReference>
<dbReference type="GO" id="GO:0006811">
    <property type="term" value="P:monoatomic ion transport"/>
    <property type="evidence" value="ECO:0007669"/>
    <property type="project" value="UniProtKB-KW"/>
</dbReference>
<dbReference type="STRING" id="758825.SAMN02982985_02047"/>
<feature type="chain" id="PRO_5011790796" evidence="11">
    <location>
        <begin position="26"/>
        <end position="353"/>
    </location>
</feature>
<evidence type="ECO:0000256" key="3">
    <source>
        <dbReference type="ARBA" id="ARBA00022448"/>
    </source>
</evidence>
<dbReference type="InterPro" id="IPR023614">
    <property type="entry name" value="Porin_dom_sf"/>
</dbReference>
<keyword evidence="9" id="KW-0472">Membrane</keyword>
<dbReference type="Gene3D" id="2.40.160.10">
    <property type="entry name" value="Porin"/>
    <property type="match status" value="1"/>
</dbReference>
<evidence type="ECO:0000256" key="8">
    <source>
        <dbReference type="ARBA" id="ARBA00023114"/>
    </source>
</evidence>
<name>A0A1I4LMC8_9BURK</name>
<evidence type="ECO:0000256" key="10">
    <source>
        <dbReference type="ARBA" id="ARBA00023237"/>
    </source>
</evidence>
<dbReference type="GO" id="GO:0046930">
    <property type="term" value="C:pore complex"/>
    <property type="evidence" value="ECO:0007669"/>
    <property type="project" value="UniProtKB-KW"/>
</dbReference>
<proteinExistence type="predicted"/>
<organism evidence="13 14">
    <name type="scientific">Rugamonas rubra</name>
    <dbReference type="NCBI Taxonomy" id="758825"/>
    <lineage>
        <taxon>Bacteria</taxon>
        <taxon>Pseudomonadati</taxon>
        <taxon>Pseudomonadota</taxon>
        <taxon>Betaproteobacteria</taxon>
        <taxon>Burkholderiales</taxon>
        <taxon>Oxalobacteraceae</taxon>
        <taxon>Telluria group</taxon>
        <taxon>Rugamonas</taxon>
    </lineage>
</organism>
<dbReference type="PANTHER" id="PTHR34501">
    <property type="entry name" value="PROTEIN YDDL-RELATED"/>
    <property type="match status" value="1"/>
</dbReference>
<feature type="signal peptide" evidence="11">
    <location>
        <begin position="1"/>
        <end position="25"/>
    </location>
</feature>
<dbReference type="EMBL" id="FOTW01000009">
    <property type="protein sequence ID" value="SFL92089.1"/>
    <property type="molecule type" value="Genomic_DNA"/>
</dbReference>
<keyword evidence="3" id="KW-0813">Transport</keyword>
<evidence type="ECO:0000256" key="11">
    <source>
        <dbReference type="SAM" id="SignalP"/>
    </source>
</evidence>
<dbReference type="InterPro" id="IPR050298">
    <property type="entry name" value="Gram-neg_bact_OMP"/>
</dbReference>
<evidence type="ECO:0000256" key="1">
    <source>
        <dbReference type="ARBA" id="ARBA00004571"/>
    </source>
</evidence>
<keyword evidence="6 11" id="KW-0732">Signal</keyword>
<evidence type="ECO:0000256" key="5">
    <source>
        <dbReference type="ARBA" id="ARBA00022692"/>
    </source>
</evidence>
<protein>
    <submittedName>
        <fullName evidence="13">Outer membrane protein (Porin)</fullName>
    </submittedName>
</protein>
<dbReference type="SUPFAM" id="SSF56935">
    <property type="entry name" value="Porins"/>
    <property type="match status" value="1"/>
</dbReference>
<keyword evidence="7" id="KW-0406">Ion transport</keyword>
<sequence length="353" mass="36361">MKTVSAAMLVQALFCCVAVPGAAMAQAQAQPGNVRLYGLVDLYAASGNGAGNGAGSGTAGPRSTVVNNGGMTTSFWGVAGTEQLGGGMSAQFALESFFRADSGEAGRVPGEALFSRAAYVGLAGNWGTVRMGRLPNPLFIASAYANPFGVSTRLSPLVDQLWSAPFGSAIVGDTGWNNALAYLSPTVNGVSLTLQGNLGEGAATSFGNNKAAVLRYTGAALALTAAAQRVANGLNISAAAPQQTVYFAAASYDLGAVKLYAGYNRAHTEVSDRRSRTGHLGLSVPAGAGNWMLAWARTRENAALKPAFHRDTASAGYDHNLSLRTDLYAVYLRDKLSNAAGGNTLALGLRHKF</sequence>
<comment type="subcellular location">
    <subcellularLocation>
        <location evidence="1">Cell outer membrane</location>
        <topology evidence="1">Multi-pass membrane protein</topology>
    </subcellularLocation>
</comment>
<dbReference type="AlphaFoldDB" id="A0A1I4LMC8"/>
<keyword evidence="8" id="KW-0626">Porin</keyword>
<dbReference type="GO" id="GO:0009279">
    <property type="term" value="C:cell outer membrane"/>
    <property type="evidence" value="ECO:0007669"/>
    <property type="project" value="UniProtKB-SubCell"/>
</dbReference>
<gene>
    <name evidence="13" type="ORF">SAMN02982985_02047</name>
</gene>
<evidence type="ECO:0000313" key="14">
    <source>
        <dbReference type="Proteomes" id="UP000199470"/>
    </source>
</evidence>
<evidence type="ECO:0000259" key="12">
    <source>
        <dbReference type="Pfam" id="PF13609"/>
    </source>
</evidence>
<keyword evidence="4" id="KW-1134">Transmembrane beta strand</keyword>